<dbReference type="SUPFAM" id="SSF51726">
    <property type="entry name" value="UROD/MetE-like"/>
    <property type="match status" value="1"/>
</dbReference>
<proteinExistence type="predicted"/>
<dbReference type="InterPro" id="IPR038071">
    <property type="entry name" value="UROD/MetE-like_sf"/>
</dbReference>
<keyword evidence="3" id="KW-1185">Reference proteome</keyword>
<protein>
    <recommendedName>
        <fullName evidence="1">Uroporphyrinogen decarboxylase (URO-D) domain-containing protein</fullName>
    </recommendedName>
</protein>
<dbReference type="EMBL" id="CAAHFH010000001">
    <property type="protein sequence ID" value="VGO18199.1"/>
    <property type="molecule type" value="Genomic_DNA"/>
</dbReference>
<dbReference type="Gene3D" id="3.20.20.210">
    <property type="match status" value="1"/>
</dbReference>
<dbReference type="PANTHER" id="PTHR47099:SF1">
    <property type="entry name" value="METHYLCOBAMIDE:COM METHYLTRANSFERASE MTBA"/>
    <property type="match status" value="1"/>
</dbReference>
<gene>
    <name evidence="2" type="ORF">SCARR_00250</name>
</gene>
<evidence type="ECO:0000259" key="1">
    <source>
        <dbReference type="Pfam" id="PF01208"/>
    </source>
</evidence>
<accession>A0A6C2UE66</accession>
<dbReference type="GO" id="GO:0004853">
    <property type="term" value="F:uroporphyrinogen decarboxylase activity"/>
    <property type="evidence" value="ECO:0007669"/>
    <property type="project" value="InterPro"/>
</dbReference>
<dbReference type="AlphaFoldDB" id="A0A6C2UE66"/>
<dbReference type="Proteomes" id="UP000346198">
    <property type="component" value="Unassembled WGS sequence"/>
</dbReference>
<dbReference type="GO" id="GO:0006779">
    <property type="term" value="P:porphyrin-containing compound biosynthetic process"/>
    <property type="evidence" value="ECO:0007669"/>
    <property type="project" value="InterPro"/>
</dbReference>
<dbReference type="InterPro" id="IPR000257">
    <property type="entry name" value="Uroporphyrinogen_deCOase"/>
</dbReference>
<dbReference type="PANTHER" id="PTHR47099">
    <property type="entry name" value="METHYLCOBAMIDE:COM METHYLTRANSFERASE MTBA"/>
    <property type="match status" value="1"/>
</dbReference>
<organism evidence="2 3">
    <name type="scientific">Pontiella sulfatireligans</name>
    <dbReference type="NCBI Taxonomy" id="2750658"/>
    <lineage>
        <taxon>Bacteria</taxon>
        <taxon>Pseudomonadati</taxon>
        <taxon>Kiritimatiellota</taxon>
        <taxon>Kiritimatiellia</taxon>
        <taxon>Kiritimatiellales</taxon>
        <taxon>Pontiellaceae</taxon>
        <taxon>Pontiella</taxon>
    </lineage>
</organism>
<reference evidence="2 3" key="1">
    <citation type="submission" date="2019-04" db="EMBL/GenBank/DDBJ databases">
        <authorList>
            <person name="Van Vliet M D."/>
        </authorList>
    </citation>
    <scope>NUCLEOTIDE SEQUENCE [LARGE SCALE GENOMIC DNA]</scope>
    <source>
        <strain evidence="2 3">F21</strain>
    </source>
</reference>
<evidence type="ECO:0000313" key="3">
    <source>
        <dbReference type="Proteomes" id="UP000346198"/>
    </source>
</evidence>
<name>A0A6C2UE66_9BACT</name>
<feature type="domain" description="Uroporphyrinogen decarboxylase (URO-D)" evidence="1">
    <location>
        <begin position="192"/>
        <end position="378"/>
    </location>
</feature>
<dbReference type="RefSeq" id="WP_136059705.1">
    <property type="nucleotide sequence ID" value="NZ_CAAHFH010000001.1"/>
</dbReference>
<dbReference type="Pfam" id="PF01208">
    <property type="entry name" value="URO-D"/>
    <property type="match status" value="1"/>
</dbReference>
<sequence length="382" mass="43748">MSRERARAALNGEMTDRIPQWDVPDCPALAEQLFDYNVQAEPHRACIGMLKHFDVDATISSIPGDCAEWNFPLVRYYEDATFTDDPENERYKSLPRAPSPRPYNSMYDALGMKAHGAFWGFSPTLTMQNHPCSSPEEVLEFQPLDHFTQSQTERAAFFKNHYAEKQTLLGDSTMVMGWYYHTLFMWPVELFGWENFMMAAMDDPKRFEEMLLQFLEVSKRDFSAMCESPDIELIGCHDDLCSANGPMFPPEWYDQYIFPHYNEVLDIIHSAGKKAFFCCDGNLMPLLDRIRATDFDGIACDGNNDLETVLDVFSGKTIFACMQNPNIINFGSPDEIRDMVRETAKLAKREPGYFFSAGTMTGKTPPENILIYQEAVRKFGAR</sequence>
<dbReference type="InterPro" id="IPR052024">
    <property type="entry name" value="Methanogen_methyltrans"/>
</dbReference>
<evidence type="ECO:0000313" key="2">
    <source>
        <dbReference type="EMBL" id="VGO18199.1"/>
    </source>
</evidence>